<dbReference type="InterPro" id="IPR001851">
    <property type="entry name" value="ABC_transp_permease"/>
</dbReference>
<accession>A0A366EIM9</accession>
<evidence type="ECO:0000256" key="1">
    <source>
        <dbReference type="ARBA" id="ARBA00004651"/>
    </source>
</evidence>
<dbReference type="PANTHER" id="PTHR11795:SF445">
    <property type="entry name" value="AMINO ACID ABC TRANSPORTER PERMEASE PROTEIN"/>
    <property type="match status" value="1"/>
</dbReference>
<dbReference type="Pfam" id="PF02653">
    <property type="entry name" value="BPD_transp_2"/>
    <property type="match status" value="1"/>
</dbReference>
<gene>
    <name evidence="10" type="ORF">DFR50_15410</name>
</gene>
<keyword evidence="11" id="KW-1185">Reference proteome</keyword>
<name>A0A366EIM9_9HYPH</name>
<feature type="transmembrane region" description="Helical" evidence="9">
    <location>
        <begin position="94"/>
        <end position="118"/>
    </location>
</feature>
<dbReference type="GO" id="GO:0022857">
    <property type="term" value="F:transmembrane transporter activity"/>
    <property type="evidence" value="ECO:0007669"/>
    <property type="project" value="InterPro"/>
</dbReference>
<comment type="caution">
    <text evidence="10">The sequence shown here is derived from an EMBL/GenBank/DDBJ whole genome shotgun (WGS) entry which is preliminary data.</text>
</comment>
<sequence>MSLFAVVDPVMQGLLLGGMYALFAIGLSLSFGIMRMVNIAHGDIIVLAAYVTLVVVETLAVNPFVAMIVVVPSLAAFGYVLQRVLLNPVLGDDILPPLLVTFGLSVIIQNLLLAVFSADPMGIHADAVQTASIGLGGGLAVGVLPLIIFASAVAVVAGLELLFAFTGLGRAFRATSDNQTVAQLMGIDNRHLYAVATALALAISAIAGSFLALRTTFVPTLGPSKLLVAFEAIIVGGMGSLWGTLAGAMLLGVAQSIGFRYNSGSGILAGHFVFLAILLVRPQGLFARARRS</sequence>
<proteinExistence type="inferred from homology"/>
<evidence type="ECO:0000256" key="7">
    <source>
        <dbReference type="ARBA" id="ARBA00023136"/>
    </source>
</evidence>
<evidence type="ECO:0000256" key="3">
    <source>
        <dbReference type="ARBA" id="ARBA00022475"/>
    </source>
</evidence>
<dbReference type="Proteomes" id="UP000253529">
    <property type="component" value="Unassembled WGS sequence"/>
</dbReference>
<feature type="transmembrane region" description="Helical" evidence="9">
    <location>
        <begin position="192"/>
        <end position="214"/>
    </location>
</feature>
<keyword evidence="2" id="KW-0813">Transport</keyword>
<keyword evidence="5" id="KW-0029">Amino-acid transport</keyword>
<feature type="transmembrane region" description="Helical" evidence="9">
    <location>
        <begin position="45"/>
        <end position="74"/>
    </location>
</feature>
<feature type="transmembrane region" description="Helical" evidence="9">
    <location>
        <begin position="259"/>
        <end position="280"/>
    </location>
</feature>
<feature type="transmembrane region" description="Helical" evidence="9">
    <location>
        <begin position="139"/>
        <end position="172"/>
    </location>
</feature>
<dbReference type="InterPro" id="IPR052157">
    <property type="entry name" value="BCAA_transport_permease"/>
</dbReference>
<organism evidence="10 11">
    <name type="scientific">Roseiarcus fermentans</name>
    <dbReference type="NCBI Taxonomy" id="1473586"/>
    <lineage>
        <taxon>Bacteria</taxon>
        <taxon>Pseudomonadati</taxon>
        <taxon>Pseudomonadota</taxon>
        <taxon>Alphaproteobacteria</taxon>
        <taxon>Hyphomicrobiales</taxon>
        <taxon>Roseiarcaceae</taxon>
        <taxon>Roseiarcus</taxon>
    </lineage>
</organism>
<evidence type="ECO:0000256" key="6">
    <source>
        <dbReference type="ARBA" id="ARBA00022989"/>
    </source>
</evidence>
<keyword evidence="7 9" id="KW-0472">Membrane</keyword>
<evidence type="ECO:0000256" key="2">
    <source>
        <dbReference type="ARBA" id="ARBA00022448"/>
    </source>
</evidence>
<keyword evidence="4 9" id="KW-0812">Transmembrane</keyword>
<dbReference type="GO" id="GO:0005886">
    <property type="term" value="C:plasma membrane"/>
    <property type="evidence" value="ECO:0007669"/>
    <property type="project" value="UniProtKB-SubCell"/>
</dbReference>
<evidence type="ECO:0000256" key="4">
    <source>
        <dbReference type="ARBA" id="ARBA00022692"/>
    </source>
</evidence>
<evidence type="ECO:0000256" key="5">
    <source>
        <dbReference type="ARBA" id="ARBA00022970"/>
    </source>
</evidence>
<evidence type="ECO:0000256" key="9">
    <source>
        <dbReference type="SAM" id="Phobius"/>
    </source>
</evidence>
<dbReference type="AlphaFoldDB" id="A0A366EIM9"/>
<dbReference type="GO" id="GO:0006865">
    <property type="term" value="P:amino acid transport"/>
    <property type="evidence" value="ECO:0007669"/>
    <property type="project" value="UniProtKB-KW"/>
</dbReference>
<comment type="similarity">
    <text evidence="8">Belongs to the binding-protein-dependent transport system permease family. LivHM subfamily.</text>
</comment>
<comment type="subcellular location">
    <subcellularLocation>
        <location evidence="1">Cell membrane</location>
        <topology evidence="1">Multi-pass membrane protein</topology>
    </subcellularLocation>
</comment>
<feature type="transmembrane region" description="Helical" evidence="9">
    <location>
        <begin position="12"/>
        <end position="33"/>
    </location>
</feature>
<keyword evidence="6 9" id="KW-1133">Transmembrane helix</keyword>
<dbReference type="CDD" id="cd06582">
    <property type="entry name" value="TM_PBP1_LivH_like"/>
    <property type="match status" value="1"/>
</dbReference>
<dbReference type="PANTHER" id="PTHR11795">
    <property type="entry name" value="BRANCHED-CHAIN AMINO ACID TRANSPORT SYSTEM PERMEASE PROTEIN LIVH"/>
    <property type="match status" value="1"/>
</dbReference>
<dbReference type="EMBL" id="QNRK01000054">
    <property type="protein sequence ID" value="RBP02204.1"/>
    <property type="molecule type" value="Genomic_DNA"/>
</dbReference>
<reference evidence="10 11" key="1">
    <citation type="submission" date="2018-06" db="EMBL/GenBank/DDBJ databases">
        <title>Genomic Encyclopedia of Type Strains, Phase IV (KMG-IV): sequencing the most valuable type-strain genomes for metagenomic binning, comparative biology and taxonomic classification.</title>
        <authorList>
            <person name="Goeker M."/>
        </authorList>
    </citation>
    <scope>NUCLEOTIDE SEQUENCE [LARGE SCALE GENOMIC DNA]</scope>
    <source>
        <strain evidence="10 11">DSM 24875</strain>
    </source>
</reference>
<evidence type="ECO:0000313" key="11">
    <source>
        <dbReference type="Proteomes" id="UP000253529"/>
    </source>
</evidence>
<feature type="transmembrane region" description="Helical" evidence="9">
    <location>
        <begin position="226"/>
        <end position="253"/>
    </location>
</feature>
<keyword evidence="3" id="KW-1003">Cell membrane</keyword>
<protein>
    <submittedName>
        <fullName evidence="10">Amino acid/amide ABC transporter membrane protein 1 (HAAT family)</fullName>
    </submittedName>
</protein>
<evidence type="ECO:0000313" key="10">
    <source>
        <dbReference type="EMBL" id="RBP02204.1"/>
    </source>
</evidence>
<evidence type="ECO:0000256" key="8">
    <source>
        <dbReference type="ARBA" id="ARBA00037998"/>
    </source>
</evidence>